<evidence type="ECO:0000313" key="3">
    <source>
        <dbReference type="EMBL" id="TKV60423.1"/>
    </source>
</evidence>
<dbReference type="OrthoDB" id="7374740at2"/>
<dbReference type="RefSeq" id="WP_137447727.1">
    <property type="nucleotide sequence ID" value="NZ_SZZH01000001.1"/>
</dbReference>
<dbReference type="SUPFAM" id="SSF51679">
    <property type="entry name" value="Bacterial luciferase-like"/>
    <property type="match status" value="1"/>
</dbReference>
<keyword evidence="4" id="KW-1185">Reference proteome</keyword>
<dbReference type="CDD" id="cd01097">
    <property type="entry name" value="Tetrahydromethanopterin_reductase"/>
    <property type="match status" value="1"/>
</dbReference>
<evidence type="ECO:0000313" key="4">
    <source>
        <dbReference type="Proteomes" id="UP000306985"/>
    </source>
</evidence>
<reference evidence="3 4" key="1">
    <citation type="submission" date="2019-05" db="EMBL/GenBank/DDBJ databases">
        <title>Nakamurella sp. N5BH11, whole genome shotgun sequence.</title>
        <authorList>
            <person name="Tuo L."/>
        </authorList>
    </citation>
    <scope>NUCLEOTIDE SEQUENCE [LARGE SCALE GENOMIC DNA]</scope>
    <source>
        <strain evidence="3 4">N5BH11</strain>
    </source>
</reference>
<dbReference type="InterPro" id="IPR036661">
    <property type="entry name" value="Luciferase-like_sf"/>
</dbReference>
<protein>
    <submittedName>
        <fullName evidence="3">LLM class flavin-dependent oxidoreductase</fullName>
    </submittedName>
</protein>
<dbReference type="GO" id="GO:0016705">
    <property type="term" value="F:oxidoreductase activity, acting on paired donors, with incorporation or reduction of molecular oxygen"/>
    <property type="evidence" value="ECO:0007669"/>
    <property type="project" value="InterPro"/>
</dbReference>
<dbReference type="Gene3D" id="3.20.20.30">
    <property type="entry name" value="Luciferase-like domain"/>
    <property type="match status" value="1"/>
</dbReference>
<dbReference type="Proteomes" id="UP000306985">
    <property type="component" value="Unassembled WGS sequence"/>
</dbReference>
<dbReference type="PANTHER" id="PTHR43244">
    <property type="match status" value="1"/>
</dbReference>
<name>A0A4U6QJ38_9ACTN</name>
<dbReference type="AlphaFoldDB" id="A0A4U6QJ38"/>
<dbReference type="EMBL" id="SZZH01000001">
    <property type="protein sequence ID" value="TKV60423.1"/>
    <property type="molecule type" value="Genomic_DNA"/>
</dbReference>
<organism evidence="3 4">
    <name type="scientific">Nakamurella flava</name>
    <dbReference type="NCBI Taxonomy" id="2576308"/>
    <lineage>
        <taxon>Bacteria</taxon>
        <taxon>Bacillati</taxon>
        <taxon>Actinomycetota</taxon>
        <taxon>Actinomycetes</taxon>
        <taxon>Nakamurellales</taxon>
        <taxon>Nakamurellaceae</taxon>
        <taxon>Nakamurella</taxon>
    </lineage>
</organism>
<dbReference type="PANTHER" id="PTHR43244:SF1">
    <property type="entry name" value="5,10-METHYLENETETRAHYDROMETHANOPTERIN REDUCTASE"/>
    <property type="match status" value="1"/>
</dbReference>
<accession>A0A4U6QJ38</accession>
<comment type="caution">
    <text evidence="3">The sequence shown here is derived from an EMBL/GenBank/DDBJ whole genome shotgun (WGS) entry which is preliminary data.</text>
</comment>
<dbReference type="InterPro" id="IPR050564">
    <property type="entry name" value="F420-G6PD/mer"/>
</dbReference>
<keyword evidence="1" id="KW-0560">Oxidoreductase</keyword>
<feature type="domain" description="Luciferase-like" evidence="2">
    <location>
        <begin position="2"/>
        <end position="235"/>
    </location>
</feature>
<dbReference type="InterPro" id="IPR011251">
    <property type="entry name" value="Luciferase-like_dom"/>
</dbReference>
<evidence type="ECO:0000259" key="2">
    <source>
        <dbReference type="Pfam" id="PF00296"/>
    </source>
</evidence>
<dbReference type="Pfam" id="PF00296">
    <property type="entry name" value="Bac_luciferase"/>
    <property type="match status" value="1"/>
</dbReference>
<evidence type="ECO:0000256" key="1">
    <source>
        <dbReference type="ARBA" id="ARBA00023002"/>
    </source>
</evidence>
<proteinExistence type="predicted"/>
<sequence>MRIGVVVLPQFPWAEARARWKSVEDRGFATAWTYDHLAWRSLADEPWYATVPTLTAAALATTRIPLGTFVTSPNFRHPVTLAKDLLTLDDISGGRMIAGIGAGGLGWDATVLGQPELTPRQRVDRLGEFVALTHRLLTDGETSWRGDWYTADRARMHPAGSRQRIPFLVAANGPRSMRIAAGADGWVTTGPATDPDAPDALEQWWTAVAALLERFRGAARAAGRDPDTLTTMLSLDSAPVFSLRDLDTFLDAAGRARELGFTDAIVHWPRPEGIYAGDDRILDRVAELLVDGRLEA</sequence>
<gene>
    <name evidence="3" type="ORF">FDO65_01525</name>
</gene>